<dbReference type="PROSITE" id="PS00194">
    <property type="entry name" value="THIOREDOXIN_1"/>
    <property type="match status" value="1"/>
</dbReference>
<dbReference type="PROSITE" id="PS51352">
    <property type="entry name" value="THIOREDOXIN_2"/>
    <property type="match status" value="1"/>
</dbReference>
<dbReference type="InterPro" id="IPR013766">
    <property type="entry name" value="Thioredoxin_domain"/>
</dbReference>
<dbReference type="PANTHER" id="PTHR42852">
    <property type="entry name" value="THIOL:DISULFIDE INTERCHANGE PROTEIN DSBE"/>
    <property type="match status" value="1"/>
</dbReference>
<dbReference type="PROSITE" id="PS51257">
    <property type="entry name" value="PROKAR_LIPOPROTEIN"/>
    <property type="match status" value="1"/>
</dbReference>
<proteinExistence type="predicted"/>
<accession>A0A7W4Z0Y3</accession>
<keyword evidence="2" id="KW-0201">Cytochrome c-type biogenesis</keyword>
<name>A0A7W4Z0Y3_9ACTN</name>
<gene>
    <name evidence="8" type="ORF">FHU40_002617</name>
</gene>
<dbReference type="EMBL" id="JACHWR010000002">
    <property type="protein sequence ID" value="MBB3042799.1"/>
    <property type="molecule type" value="Genomic_DNA"/>
</dbReference>
<reference evidence="8 9" key="1">
    <citation type="submission" date="2020-08" db="EMBL/GenBank/DDBJ databases">
        <title>Sequencing the genomes of 1000 actinobacteria strains.</title>
        <authorList>
            <person name="Klenk H.-P."/>
        </authorList>
    </citation>
    <scope>NUCLEOTIDE SEQUENCE [LARGE SCALE GENOMIC DNA]</scope>
    <source>
        <strain evidence="8 9">DSM 105498</strain>
    </source>
</reference>
<dbReference type="CDD" id="cd02966">
    <property type="entry name" value="TlpA_like_family"/>
    <property type="match status" value="1"/>
</dbReference>
<dbReference type="Pfam" id="PF08534">
    <property type="entry name" value="Redoxin"/>
    <property type="match status" value="1"/>
</dbReference>
<keyword evidence="3" id="KW-0812">Transmembrane</keyword>
<protein>
    <submittedName>
        <fullName evidence="8">Thiol-disulfide isomerase/thioredoxin</fullName>
    </submittedName>
</protein>
<keyword evidence="6" id="KW-0732">Signal</keyword>
<keyword evidence="8" id="KW-0413">Isomerase</keyword>
<evidence type="ECO:0000259" key="7">
    <source>
        <dbReference type="PROSITE" id="PS51352"/>
    </source>
</evidence>
<evidence type="ECO:0000313" key="8">
    <source>
        <dbReference type="EMBL" id="MBB3042799.1"/>
    </source>
</evidence>
<dbReference type="InterPro" id="IPR013740">
    <property type="entry name" value="Redoxin"/>
</dbReference>
<dbReference type="PANTHER" id="PTHR42852:SF6">
    <property type="entry name" value="THIOL:DISULFIDE INTERCHANGE PROTEIN DSBE"/>
    <property type="match status" value="1"/>
</dbReference>
<keyword evidence="3" id="KW-0735">Signal-anchor</keyword>
<evidence type="ECO:0000256" key="5">
    <source>
        <dbReference type="ARBA" id="ARBA00023284"/>
    </source>
</evidence>
<keyword evidence="4" id="KW-1015">Disulfide bond</keyword>
<dbReference type="AlphaFoldDB" id="A0A7W4Z0Y3"/>
<comment type="subcellular location">
    <subcellularLocation>
        <location evidence="1">Cell envelope</location>
    </subcellularLocation>
</comment>
<dbReference type="SUPFAM" id="SSF52833">
    <property type="entry name" value="Thioredoxin-like"/>
    <property type="match status" value="1"/>
</dbReference>
<organism evidence="8 9">
    <name type="scientific">Nocardioides soli</name>
    <dbReference type="NCBI Taxonomy" id="1036020"/>
    <lineage>
        <taxon>Bacteria</taxon>
        <taxon>Bacillati</taxon>
        <taxon>Actinomycetota</taxon>
        <taxon>Actinomycetes</taxon>
        <taxon>Propionibacteriales</taxon>
        <taxon>Nocardioidaceae</taxon>
        <taxon>Nocardioides</taxon>
    </lineage>
</organism>
<dbReference type="GO" id="GO:0030313">
    <property type="term" value="C:cell envelope"/>
    <property type="evidence" value="ECO:0007669"/>
    <property type="project" value="UniProtKB-SubCell"/>
</dbReference>
<keyword evidence="9" id="KW-1185">Reference proteome</keyword>
<evidence type="ECO:0000256" key="6">
    <source>
        <dbReference type="SAM" id="SignalP"/>
    </source>
</evidence>
<evidence type="ECO:0000313" key="9">
    <source>
        <dbReference type="Proteomes" id="UP000589626"/>
    </source>
</evidence>
<dbReference type="Gene3D" id="3.40.30.10">
    <property type="entry name" value="Glutaredoxin"/>
    <property type="match status" value="1"/>
</dbReference>
<dbReference type="InterPro" id="IPR036249">
    <property type="entry name" value="Thioredoxin-like_sf"/>
</dbReference>
<evidence type="ECO:0000256" key="2">
    <source>
        <dbReference type="ARBA" id="ARBA00022748"/>
    </source>
</evidence>
<dbReference type="Proteomes" id="UP000589626">
    <property type="component" value="Unassembled WGS sequence"/>
</dbReference>
<feature type="domain" description="Thioredoxin" evidence="7">
    <location>
        <begin position="40"/>
        <end position="188"/>
    </location>
</feature>
<dbReference type="InterPro" id="IPR017937">
    <property type="entry name" value="Thioredoxin_CS"/>
</dbReference>
<evidence type="ECO:0000256" key="1">
    <source>
        <dbReference type="ARBA" id="ARBA00004196"/>
    </source>
</evidence>
<sequence>MKRLLAGLAVPLLLAVTGCTSLQGAGDKGFVTGDGTIRTVAAADRADAVELTGEDLDGNPLDIADFRGKPVVVVVWGSWCTPCRVEAPDVVDAAEEIGADAQFVGINLRNSSTAEAQAYVRTYGITYPSFYSPDGKAMLQFQGTLGPRTIPAFVILDEEGRIAASIIGKLPSKRTLVDLVSDLDAPAPRSADG</sequence>
<evidence type="ECO:0000256" key="3">
    <source>
        <dbReference type="ARBA" id="ARBA00022968"/>
    </source>
</evidence>
<keyword evidence="5" id="KW-0676">Redox-active center</keyword>
<feature type="signal peptide" evidence="6">
    <location>
        <begin position="1"/>
        <end position="25"/>
    </location>
</feature>
<dbReference type="GO" id="GO:0016853">
    <property type="term" value="F:isomerase activity"/>
    <property type="evidence" value="ECO:0007669"/>
    <property type="project" value="UniProtKB-KW"/>
</dbReference>
<feature type="chain" id="PRO_5039049271" evidence="6">
    <location>
        <begin position="26"/>
        <end position="193"/>
    </location>
</feature>
<evidence type="ECO:0000256" key="4">
    <source>
        <dbReference type="ARBA" id="ARBA00023157"/>
    </source>
</evidence>
<dbReference type="InterPro" id="IPR050553">
    <property type="entry name" value="Thioredoxin_ResA/DsbE_sf"/>
</dbReference>
<dbReference type="GO" id="GO:0016491">
    <property type="term" value="F:oxidoreductase activity"/>
    <property type="evidence" value="ECO:0007669"/>
    <property type="project" value="InterPro"/>
</dbReference>
<dbReference type="GO" id="GO:0017004">
    <property type="term" value="P:cytochrome complex assembly"/>
    <property type="evidence" value="ECO:0007669"/>
    <property type="project" value="UniProtKB-KW"/>
</dbReference>
<dbReference type="RefSeq" id="WP_183592725.1">
    <property type="nucleotide sequence ID" value="NZ_JACHWR010000002.1"/>
</dbReference>
<comment type="caution">
    <text evidence="8">The sequence shown here is derived from an EMBL/GenBank/DDBJ whole genome shotgun (WGS) entry which is preliminary data.</text>
</comment>